<evidence type="ECO:0000256" key="1">
    <source>
        <dbReference type="SAM" id="Phobius"/>
    </source>
</evidence>
<gene>
    <name evidence="2" type="ORF">XAT740_LOCUS40270</name>
</gene>
<feature type="transmembrane region" description="Helical" evidence="1">
    <location>
        <begin position="58"/>
        <end position="77"/>
    </location>
</feature>
<feature type="transmembrane region" description="Helical" evidence="1">
    <location>
        <begin position="620"/>
        <end position="640"/>
    </location>
</feature>
<keyword evidence="1" id="KW-1133">Transmembrane helix</keyword>
<keyword evidence="1" id="KW-0812">Transmembrane</keyword>
<keyword evidence="1" id="KW-0472">Membrane</keyword>
<evidence type="ECO:0000313" key="2">
    <source>
        <dbReference type="EMBL" id="CAF1511981.1"/>
    </source>
</evidence>
<organism evidence="2 3">
    <name type="scientific">Adineta ricciae</name>
    <name type="common">Rotifer</name>
    <dbReference type="NCBI Taxonomy" id="249248"/>
    <lineage>
        <taxon>Eukaryota</taxon>
        <taxon>Metazoa</taxon>
        <taxon>Spiralia</taxon>
        <taxon>Gnathifera</taxon>
        <taxon>Rotifera</taxon>
        <taxon>Eurotatoria</taxon>
        <taxon>Bdelloidea</taxon>
        <taxon>Adinetida</taxon>
        <taxon>Adinetidae</taxon>
        <taxon>Adineta</taxon>
    </lineage>
</organism>
<keyword evidence="3" id="KW-1185">Reference proteome</keyword>
<comment type="caution">
    <text evidence="2">The sequence shown here is derived from an EMBL/GenBank/DDBJ whole genome shotgun (WGS) entry which is preliminary data.</text>
</comment>
<reference evidence="2" key="1">
    <citation type="submission" date="2021-02" db="EMBL/GenBank/DDBJ databases">
        <authorList>
            <person name="Nowell W R."/>
        </authorList>
    </citation>
    <scope>NUCLEOTIDE SEQUENCE</scope>
</reference>
<name>A0A815UC50_ADIRI</name>
<dbReference type="AlphaFoldDB" id="A0A815UC50"/>
<dbReference type="Proteomes" id="UP000663828">
    <property type="component" value="Unassembled WGS sequence"/>
</dbReference>
<evidence type="ECO:0000313" key="3">
    <source>
        <dbReference type="Proteomes" id="UP000663828"/>
    </source>
</evidence>
<dbReference type="EMBL" id="CAJNOR010004563">
    <property type="protein sequence ID" value="CAF1511981.1"/>
    <property type="molecule type" value="Genomic_DNA"/>
</dbReference>
<proteinExistence type="predicted"/>
<accession>A0A815UC50</accession>
<protein>
    <submittedName>
        <fullName evidence="2">Uncharacterized protein</fullName>
    </submittedName>
</protein>
<sequence>MVTLVYAESFPFFDDFVKSFLSSTSTKTTPTTNFPQTSTNSTNDMKNPNIFSSITTHINLLVIEIALIVVLCLMKFFQKLANNGCKIKKSWFEIKSVNEYRRRATERQNHQASLTNALRWVYNQQATTTSSSIELLFITLIEALPFQKMIHSTTSDTYINTEKAIAHRRVGIYSFQLKEEIVYSIVPIKNACTESPSTNVCAFTSNPAYPNIVEISTILPSRDKDNALPRYDTNHIFSSIRSNLQKMLQLHQSLEQIAKQDFITHLVGEQFHGIEHIQKSLQYLTSTQIENGKPNIFQISSTTLVNVFKQINNNKITFDFLTDIELRSFLLATISMIDNSYQIIDLSESLKLFTDLIIGQSIYILRSCGDINKQSISSQSCLIVATSFFRPLVENDNVPLVYQLTPLPAILNREQFIYSNIPRIVALNTQDQSVMTWNTIPNKNECLFSIFLYCSKRPPLIRLSQLPCLSQLLYDDKKSVSSCDITRILDVETKLINIVDDVWLFSHDGPPMYCQLQPNIEPYSAFTIINESSLLRLPCEQTMTCSDIKMLSSNCIDRKVLIKSSTTDEYEFLSTTPFSLQNMNIQLLSTYQFRVKTSFKNILDNLNNDRLTVKTVFKEFGVIVLSAFLFLFFSIVLFVVRYVKRLLVRRLEHLETNVDDLVHAVAIRLDDESFA</sequence>